<evidence type="ECO:0000313" key="3">
    <source>
        <dbReference type="Proteomes" id="UP001165060"/>
    </source>
</evidence>
<name>A0ABQ6N8Q9_9STRA</name>
<keyword evidence="3" id="KW-1185">Reference proteome</keyword>
<proteinExistence type="predicted"/>
<evidence type="ECO:0000313" key="2">
    <source>
        <dbReference type="EMBL" id="GMI43145.1"/>
    </source>
</evidence>
<accession>A0ABQ6N8Q9</accession>
<feature type="signal peptide" evidence="1">
    <location>
        <begin position="1"/>
        <end position="23"/>
    </location>
</feature>
<dbReference type="Proteomes" id="UP001165060">
    <property type="component" value="Unassembled WGS sequence"/>
</dbReference>
<keyword evidence="1" id="KW-0732">Signal</keyword>
<feature type="chain" id="PRO_5047204973" evidence="1">
    <location>
        <begin position="24"/>
        <end position="121"/>
    </location>
</feature>
<dbReference type="EMBL" id="BRYB01002330">
    <property type="protein sequence ID" value="GMI43145.1"/>
    <property type="molecule type" value="Genomic_DNA"/>
</dbReference>
<evidence type="ECO:0000256" key="1">
    <source>
        <dbReference type="SAM" id="SignalP"/>
    </source>
</evidence>
<reference evidence="2 3" key="1">
    <citation type="journal article" date="2023" name="Commun. Biol.">
        <title>Genome analysis of Parmales, the sister group of diatoms, reveals the evolutionary specialization of diatoms from phago-mixotrophs to photoautotrophs.</title>
        <authorList>
            <person name="Ban H."/>
            <person name="Sato S."/>
            <person name="Yoshikawa S."/>
            <person name="Yamada K."/>
            <person name="Nakamura Y."/>
            <person name="Ichinomiya M."/>
            <person name="Sato N."/>
            <person name="Blanc-Mathieu R."/>
            <person name="Endo H."/>
            <person name="Kuwata A."/>
            <person name="Ogata H."/>
        </authorList>
    </citation>
    <scope>NUCLEOTIDE SEQUENCE [LARGE SCALE GENOMIC DNA]</scope>
</reference>
<gene>
    <name evidence="2" type="ORF">TeGR_g281</name>
</gene>
<protein>
    <submittedName>
        <fullName evidence="2">Uncharacterized protein</fullName>
    </submittedName>
</protein>
<sequence length="121" mass="13226">MPKTNFASLQAYLTSLIPLLALGDSGPKAAFVAAFVPLDCGTDDRNGFLADLSADDEEGRGAWRNLAAEIRHVEAGRAHTLEETGEEGSRQVVFHFEHPLLERCDREVVFVEVGGEWRAEG</sequence>
<organism evidence="2 3">
    <name type="scientific">Tetraparma gracilis</name>
    <dbReference type="NCBI Taxonomy" id="2962635"/>
    <lineage>
        <taxon>Eukaryota</taxon>
        <taxon>Sar</taxon>
        <taxon>Stramenopiles</taxon>
        <taxon>Ochrophyta</taxon>
        <taxon>Bolidophyceae</taxon>
        <taxon>Parmales</taxon>
        <taxon>Triparmaceae</taxon>
        <taxon>Tetraparma</taxon>
    </lineage>
</organism>
<comment type="caution">
    <text evidence="2">The sequence shown here is derived from an EMBL/GenBank/DDBJ whole genome shotgun (WGS) entry which is preliminary data.</text>
</comment>